<keyword evidence="6" id="KW-1185">Reference proteome</keyword>
<organism evidence="4 6">
    <name type="scientific">Lentinula detonsa</name>
    <dbReference type="NCBI Taxonomy" id="2804962"/>
    <lineage>
        <taxon>Eukaryota</taxon>
        <taxon>Fungi</taxon>
        <taxon>Dikarya</taxon>
        <taxon>Basidiomycota</taxon>
        <taxon>Agaricomycotina</taxon>
        <taxon>Agaricomycetes</taxon>
        <taxon>Agaricomycetidae</taxon>
        <taxon>Agaricales</taxon>
        <taxon>Marasmiineae</taxon>
        <taxon>Omphalotaceae</taxon>
        <taxon>Lentinula</taxon>
    </lineage>
</organism>
<gene>
    <name evidence="4" type="ORF">DFH05DRAFT_1394874</name>
    <name evidence="5" type="ORF">F5890DRAFT_1437007</name>
</gene>
<dbReference type="Pfam" id="PF24137">
    <property type="entry name" value="DA_N"/>
    <property type="match status" value="1"/>
</dbReference>
<dbReference type="Pfam" id="PF25581">
    <property type="entry name" value="AsqO_C"/>
    <property type="match status" value="1"/>
</dbReference>
<feature type="domain" description="AsqO/PenF-like C-terminal" evidence="3">
    <location>
        <begin position="231"/>
        <end position="344"/>
    </location>
</feature>
<comment type="caution">
    <text evidence="4">The sequence shown here is derived from an EMBL/GenBank/DDBJ whole genome shotgun (WGS) entry which is preliminary data.</text>
</comment>
<evidence type="ECO:0000259" key="3">
    <source>
        <dbReference type="Pfam" id="PF25581"/>
    </source>
</evidence>
<keyword evidence="1" id="KW-0732">Signal</keyword>
<dbReference type="Proteomes" id="UP001163850">
    <property type="component" value="Unassembled WGS sequence"/>
</dbReference>
<reference evidence="4 6" key="3">
    <citation type="journal article" date="2023" name="Proc. Natl. Acad. Sci. U.S.A.">
        <title>A global phylogenomic analysis of the shiitake genus Lentinula.</title>
        <authorList>
            <person name="Sierra-Patev S."/>
            <person name="Min B."/>
            <person name="Naranjo-Ortiz M."/>
            <person name="Looney B."/>
            <person name="Konkel Z."/>
            <person name="Slot J.C."/>
            <person name="Sakamoto Y."/>
            <person name="Steenwyk J.L."/>
            <person name="Rokas A."/>
            <person name="Carro J."/>
            <person name="Camarero S."/>
            <person name="Ferreira P."/>
            <person name="Molpeceres G."/>
            <person name="Ruiz-Duenas F.J."/>
            <person name="Serrano A."/>
            <person name="Henrissat B."/>
            <person name="Drula E."/>
            <person name="Hughes K.W."/>
            <person name="Mata J.L."/>
            <person name="Ishikawa N.K."/>
            <person name="Vargas-Isla R."/>
            <person name="Ushijima S."/>
            <person name="Smith C.A."/>
            <person name="Donoghue J."/>
            <person name="Ahrendt S."/>
            <person name="Andreopoulos W."/>
            <person name="He G."/>
            <person name="LaButti K."/>
            <person name="Lipzen A."/>
            <person name="Ng V."/>
            <person name="Riley R."/>
            <person name="Sandor L."/>
            <person name="Barry K."/>
            <person name="Martinez A.T."/>
            <person name="Xiao Y."/>
            <person name="Gibbons J.G."/>
            <person name="Terashima K."/>
            <person name="Grigoriev I.V."/>
            <person name="Hibbett D."/>
        </authorList>
    </citation>
    <scope>NUCLEOTIDE SEQUENCE [LARGE SCALE GENOMIC DNA]</scope>
    <source>
        <strain evidence="4 6">TFB7810</strain>
    </source>
</reference>
<reference evidence="4" key="2">
    <citation type="submission" date="2022-08" db="EMBL/GenBank/DDBJ databases">
        <authorList>
            <consortium name="DOE Joint Genome Institute"/>
            <person name="Min B."/>
            <person name="Sierra-Patev S."/>
            <person name="Naranjo-Ortiz M."/>
            <person name="Looney B."/>
            <person name="Konkel Z."/>
            <person name="Slot J.C."/>
            <person name="Sakamoto Y."/>
            <person name="Steenwyk J.L."/>
            <person name="Rokas A."/>
            <person name="Carro J."/>
            <person name="Camarero S."/>
            <person name="Ferreira P."/>
            <person name="Molpeceres G."/>
            <person name="Ruiz-duenas F.J."/>
            <person name="Serrano A."/>
            <person name="Henrissat B."/>
            <person name="Drula E."/>
            <person name="Hughes K.W."/>
            <person name="Mata J.L."/>
            <person name="Ishikawa N.K."/>
            <person name="Vargas-Isla R."/>
            <person name="Ushijima S."/>
            <person name="Smith C.A."/>
            <person name="Ahrendt S."/>
            <person name="Andreopoulos W."/>
            <person name="He G."/>
            <person name="LaButti K."/>
            <person name="Lipzen A."/>
            <person name="Ng V."/>
            <person name="Riley R."/>
            <person name="Sandor L."/>
            <person name="Barry K."/>
            <person name="Martinez A.T."/>
            <person name="Xiao Y."/>
            <person name="Gibbons J.G."/>
            <person name="Terashima K."/>
            <person name="Hibbett D.S."/>
            <person name="Grigoriev I.V."/>
        </authorList>
    </citation>
    <scope>NUCLEOTIDE SEQUENCE</scope>
    <source>
        <strain evidence="4">TFB7810</strain>
    </source>
</reference>
<feature type="domain" description="Diels-Alderase N-terminal" evidence="2">
    <location>
        <begin position="34"/>
        <end position="224"/>
    </location>
</feature>
<evidence type="ECO:0008006" key="7">
    <source>
        <dbReference type="Google" id="ProtNLM"/>
    </source>
</evidence>
<dbReference type="SUPFAM" id="SSF159245">
    <property type="entry name" value="AttH-like"/>
    <property type="match status" value="1"/>
</dbReference>
<evidence type="ECO:0000313" key="6">
    <source>
        <dbReference type="Proteomes" id="UP001142393"/>
    </source>
</evidence>
<name>A0A9W8P3G8_9AGAR</name>
<dbReference type="AlphaFoldDB" id="A0A9W8P3G8"/>
<evidence type="ECO:0000256" key="1">
    <source>
        <dbReference type="SAM" id="SignalP"/>
    </source>
</evidence>
<feature type="signal peptide" evidence="1">
    <location>
        <begin position="1"/>
        <end position="18"/>
    </location>
</feature>
<proteinExistence type="predicted"/>
<protein>
    <recommendedName>
        <fullName evidence="7">Hydroxyneurosporene synthase</fullName>
    </recommendedName>
</protein>
<dbReference type="InterPro" id="IPR057722">
    <property type="entry name" value="AsqO/PenF-like_C"/>
</dbReference>
<dbReference type="EMBL" id="JANVFU010000004">
    <property type="protein sequence ID" value="KAJ3746118.1"/>
    <property type="molecule type" value="Genomic_DNA"/>
</dbReference>
<feature type="chain" id="PRO_5044703665" description="Hydroxyneurosporene synthase" evidence="1">
    <location>
        <begin position="19"/>
        <end position="349"/>
    </location>
</feature>
<sequence length="349" mass="37031">MFFQSLLSLALVPTLIHAATVTFPPTVGLGTSDAQYISSSSTFDSLKISNVNSTTYEWYYFDAISDDGSYSVVATFFVAPNTAFPFTGSPTMTLEVLLSIQTPDSDVFYLNGAFATDAQVSTDGDGASGVWEGTGLSFNGSSDMSSYQVVIDSAASMGVTGTISMQSIAPAHYPCSANEAGATMQLMPNVGWANAIPDSQATVQLEINGQNISFTGSGYHDMNWGDIPFENAVSTWHWGHGRLGPYSLVWFDGTSQDGTPYTSGYVSMNGAIVDTQCSGVNVTATSSGFDIEIDLADESVFQAQFSTDHTLLSFNGVYFRWSGGLVGGISGGEQYTGSAMFDEFDFTSS</sequence>
<dbReference type="InterPro" id="IPR056402">
    <property type="entry name" value="DA_N"/>
</dbReference>
<evidence type="ECO:0000259" key="2">
    <source>
        <dbReference type="Pfam" id="PF24137"/>
    </source>
</evidence>
<reference evidence="5" key="1">
    <citation type="submission" date="2022-08" db="EMBL/GenBank/DDBJ databases">
        <authorList>
            <consortium name="DOE Joint Genome Institute"/>
            <person name="Min B."/>
            <person name="Riley R."/>
            <person name="Sierra-Patev S."/>
            <person name="Naranjo-Ortiz M."/>
            <person name="Looney B."/>
            <person name="Konkel Z."/>
            <person name="Slot J.C."/>
            <person name="Sakamoto Y."/>
            <person name="Steenwyk J.L."/>
            <person name="Rokas A."/>
            <person name="Carro J."/>
            <person name="Camarero S."/>
            <person name="Ferreira P."/>
            <person name="Molpeceres G."/>
            <person name="Ruiz-Duenas F.J."/>
            <person name="Serrano A."/>
            <person name="Henrissat B."/>
            <person name="Drula E."/>
            <person name="Hughes K.W."/>
            <person name="Mata J.L."/>
            <person name="Ishikawa N.K."/>
            <person name="Vargas-Isla R."/>
            <person name="Ushijima S."/>
            <person name="Smith C.A."/>
            <person name="Ahrendt S."/>
            <person name="Andreopoulos W."/>
            <person name="He G."/>
            <person name="Labutti K."/>
            <person name="Lipzen A."/>
            <person name="Ng V."/>
            <person name="Sandor L."/>
            <person name="Barry K."/>
            <person name="Martinez A.T."/>
            <person name="Xiao Y."/>
            <person name="Gibbons J.G."/>
            <person name="Terashima K."/>
            <person name="Hibbett D.S."/>
            <person name="Grigoriev I.V."/>
        </authorList>
    </citation>
    <scope>NUCLEOTIDE SEQUENCE</scope>
    <source>
        <strain evidence="5">TFB7829</strain>
    </source>
</reference>
<accession>A0A9W8P3G8</accession>
<dbReference type="Proteomes" id="UP001142393">
    <property type="component" value="Unassembled WGS sequence"/>
</dbReference>
<accession>A0AA38Q425</accession>
<evidence type="ECO:0000313" key="5">
    <source>
        <dbReference type="EMBL" id="KAJ3986506.1"/>
    </source>
</evidence>
<dbReference type="EMBL" id="MU801939">
    <property type="protein sequence ID" value="KAJ3986506.1"/>
    <property type="molecule type" value="Genomic_DNA"/>
</dbReference>
<evidence type="ECO:0000313" key="4">
    <source>
        <dbReference type="EMBL" id="KAJ3746118.1"/>
    </source>
</evidence>